<feature type="transmembrane region" description="Helical" evidence="10">
    <location>
        <begin position="334"/>
        <end position="353"/>
    </location>
</feature>
<dbReference type="InterPro" id="IPR000832">
    <property type="entry name" value="GPCR_2_secretin-like"/>
</dbReference>
<dbReference type="GO" id="GO:0017046">
    <property type="term" value="F:peptide hormone binding"/>
    <property type="evidence" value="ECO:0007669"/>
    <property type="project" value="TreeGrafter"/>
</dbReference>
<evidence type="ECO:0000256" key="2">
    <source>
        <dbReference type="ARBA" id="ARBA00005314"/>
    </source>
</evidence>
<dbReference type="Pfam" id="PF00002">
    <property type="entry name" value="7tm_2"/>
    <property type="match status" value="1"/>
</dbReference>
<dbReference type="GO" id="GO:0008036">
    <property type="term" value="F:diuretic hormone receptor activity"/>
    <property type="evidence" value="ECO:0007669"/>
    <property type="project" value="InterPro"/>
</dbReference>
<gene>
    <name evidence="13" type="primary">DIHR_1</name>
    <name evidence="13" type="ORF">Bhyg_06112</name>
</gene>
<dbReference type="AlphaFoldDB" id="A0A9Q0N199"/>
<keyword evidence="8 13" id="KW-0675">Receptor</keyword>
<dbReference type="PRINTS" id="PR00249">
    <property type="entry name" value="GPCRSECRETIN"/>
</dbReference>
<dbReference type="InterPro" id="IPR050332">
    <property type="entry name" value="GPCR_2"/>
</dbReference>
<dbReference type="SUPFAM" id="SSF111418">
    <property type="entry name" value="Hormone receptor domain"/>
    <property type="match status" value="1"/>
</dbReference>
<dbReference type="PRINTS" id="PR01127">
    <property type="entry name" value="DIUHORMONER"/>
</dbReference>
<comment type="subcellular location">
    <subcellularLocation>
        <location evidence="1">Cell membrane</location>
        <topology evidence="1">Multi-pass membrane protein</topology>
    </subcellularLocation>
</comment>
<evidence type="ECO:0000256" key="3">
    <source>
        <dbReference type="ARBA" id="ARBA00022475"/>
    </source>
</evidence>
<dbReference type="GO" id="GO:0007188">
    <property type="term" value="P:adenylate cyclase-modulating G protein-coupled receptor signaling pathway"/>
    <property type="evidence" value="ECO:0007669"/>
    <property type="project" value="TreeGrafter"/>
</dbReference>
<dbReference type="Gene3D" id="4.10.1240.10">
    <property type="entry name" value="GPCR, family 2, extracellular hormone receptor domain"/>
    <property type="match status" value="1"/>
</dbReference>
<dbReference type="Proteomes" id="UP001151699">
    <property type="component" value="Chromosome B"/>
</dbReference>
<keyword evidence="14" id="KW-1185">Reference proteome</keyword>
<reference evidence="13" key="1">
    <citation type="submission" date="2022-07" db="EMBL/GenBank/DDBJ databases">
        <authorList>
            <person name="Trinca V."/>
            <person name="Uliana J.V.C."/>
            <person name="Torres T.T."/>
            <person name="Ward R.J."/>
            <person name="Monesi N."/>
        </authorList>
    </citation>
    <scope>NUCLEOTIDE SEQUENCE</scope>
    <source>
        <strain evidence="13">HSMRA1968</strain>
        <tissue evidence="13">Whole embryos</tissue>
    </source>
</reference>
<keyword evidence="9" id="KW-0807">Transducer</keyword>
<dbReference type="PROSITE" id="PS50261">
    <property type="entry name" value="G_PROTEIN_RECEP_F2_4"/>
    <property type="match status" value="1"/>
</dbReference>
<name>A0A9Q0N199_9DIPT</name>
<feature type="transmembrane region" description="Helical" evidence="10">
    <location>
        <begin position="359"/>
        <end position="384"/>
    </location>
</feature>
<protein>
    <submittedName>
        <fullName evidence="13">Diuretic hormone receptor</fullName>
    </submittedName>
</protein>
<evidence type="ECO:0000256" key="4">
    <source>
        <dbReference type="ARBA" id="ARBA00022692"/>
    </source>
</evidence>
<sequence>MEDNFIKRQNWRKKFLNLFRKDETQQKKKNKYLIFVPEKWTPYNFLPNLIINFAKMTERMQDTETISVAAADNLLAIPSDVYQSINQTLELKCLLDAHAEQLNEDANRYCPTSFDSILCWPRTPKGSLATLPCLAELSGVHYDISKNASRFCHSDGNWDNYTNYDQCQHVPESSAVSEFEPNIELPTIVYYTGYSISLISLTLAVAVFVHFNLTNFFWMLVEGLYLYMLVVETFSGDNIRFSMYAVIGYGGPALFVLSWAIVKAFTVENENLDGLAIECTWMRETNIDWIFQGPACAVLIINLIFLCRIMWVLITKLRSANTLETRQYRKATKALLVLIPLLGITYLVVMAGPNEGVGSYIFAVARALLLSTQGFSVSLLYCFLNSDVRTALRHRFNRWKDERNIRIGQTRQSQRYTAT</sequence>
<keyword evidence="7 10" id="KW-0472">Membrane</keyword>
<evidence type="ECO:0000259" key="11">
    <source>
        <dbReference type="PROSITE" id="PS50227"/>
    </source>
</evidence>
<dbReference type="InterPro" id="IPR036445">
    <property type="entry name" value="GPCR_2_extracell_dom_sf"/>
</dbReference>
<dbReference type="GO" id="GO:0008528">
    <property type="term" value="F:G protein-coupled peptide receptor activity"/>
    <property type="evidence" value="ECO:0007669"/>
    <property type="project" value="TreeGrafter"/>
</dbReference>
<keyword evidence="3" id="KW-1003">Cell membrane</keyword>
<evidence type="ECO:0000256" key="6">
    <source>
        <dbReference type="ARBA" id="ARBA00023040"/>
    </source>
</evidence>
<dbReference type="PANTHER" id="PTHR45620:SF15">
    <property type="entry name" value="DIURETIC HORMONE 44 RECEPTOR 1-RELATED"/>
    <property type="match status" value="1"/>
</dbReference>
<feature type="transmembrane region" description="Helical" evidence="10">
    <location>
        <begin position="188"/>
        <end position="210"/>
    </location>
</feature>
<dbReference type="OrthoDB" id="6022368at2759"/>
<feature type="transmembrane region" description="Helical" evidence="10">
    <location>
        <begin position="289"/>
        <end position="314"/>
    </location>
</feature>
<feature type="non-terminal residue" evidence="13">
    <location>
        <position position="419"/>
    </location>
</feature>
<keyword evidence="6" id="KW-0297">G-protein coupled receptor</keyword>
<feature type="domain" description="G-protein coupled receptors family 2 profile 1" evidence="11">
    <location>
        <begin position="92"/>
        <end position="171"/>
    </location>
</feature>
<evidence type="ECO:0000313" key="13">
    <source>
        <dbReference type="EMBL" id="KAJ6641177.1"/>
    </source>
</evidence>
<dbReference type="Pfam" id="PF02793">
    <property type="entry name" value="HRM"/>
    <property type="match status" value="1"/>
</dbReference>
<dbReference type="GO" id="GO:0007166">
    <property type="term" value="P:cell surface receptor signaling pathway"/>
    <property type="evidence" value="ECO:0007669"/>
    <property type="project" value="InterPro"/>
</dbReference>
<keyword evidence="5 10" id="KW-1133">Transmembrane helix</keyword>
<evidence type="ECO:0000313" key="14">
    <source>
        <dbReference type="Proteomes" id="UP001151699"/>
    </source>
</evidence>
<organism evidence="13 14">
    <name type="scientific">Pseudolycoriella hygida</name>
    <dbReference type="NCBI Taxonomy" id="35572"/>
    <lineage>
        <taxon>Eukaryota</taxon>
        <taxon>Metazoa</taxon>
        <taxon>Ecdysozoa</taxon>
        <taxon>Arthropoda</taxon>
        <taxon>Hexapoda</taxon>
        <taxon>Insecta</taxon>
        <taxon>Pterygota</taxon>
        <taxon>Neoptera</taxon>
        <taxon>Endopterygota</taxon>
        <taxon>Diptera</taxon>
        <taxon>Nematocera</taxon>
        <taxon>Sciaroidea</taxon>
        <taxon>Sciaridae</taxon>
        <taxon>Pseudolycoriella</taxon>
    </lineage>
</organism>
<evidence type="ECO:0000256" key="7">
    <source>
        <dbReference type="ARBA" id="ARBA00023136"/>
    </source>
</evidence>
<comment type="caution">
    <text evidence="13">The sequence shown here is derived from an EMBL/GenBank/DDBJ whole genome shotgun (WGS) entry which is preliminary data.</text>
</comment>
<dbReference type="EMBL" id="WJQU01000002">
    <property type="protein sequence ID" value="KAJ6641177.1"/>
    <property type="molecule type" value="Genomic_DNA"/>
</dbReference>
<feature type="transmembrane region" description="Helical" evidence="10">
    <location>
        <begin position="241"/>
        <end position="262"/>
    </location>
</feature>
<keyword evidence="4 10" id="KW-0812">Transmembrane</keyword>
<proteinExistence type="inferred from homology"/>
<feature type="domain" description="G-protein coupled receptors family 2 profile 2" evidence="12">
    <location>
        <begin position="202"/>
        <end position="385"/>
    </location>
</feature>
<dbReference type="PANTHER" id="PTHR45620">
    <property type="entry name" value="PDF RECEPTOR-LIKE PROTEIN-RELATED"/>
    <property type="match status" value="1"/>
</dbReference>
<feature type="transmembrane region" description="Helical" evidence="10">
    <location>
        <begin position="216"/>
        <end position="234"/>
    </location>
</feature>
<accession>A0A9Q0N199</accession>
<dbReference type="InterPro" id="IPR002001">
    <property type="entry name" value="GPCR_2_diuretic_rcpt"/>
</dbReference>
<evidence type="ECO:0000256" key="10">
    <source>
        <dbReference type="SAM" id="Phobius"/>
    </source>
</evidence>
<evidence type="ECO:0000256" key="1">
    <source>
        <dbReference type="ARBA" id="ARBA00004651"/>
    </source>
</evidence>
<evidence type="ECO:0000256" key="8">
    <source>
        <dbReference type="ARBA" id="ARBA00023170"/>
    </source>
</evidence>
<evidence type="ECO:0000256" key="9">
    <source>
        <dbReference type="ARBA" id="ARBA00023224"/>
    </source>
</evidence>
<dbReference type="InterPro" id="IPR017981">
    <property type="entry name" value="GPCR_2-like_7TM"/>
</dbReference>
<evidence type="ECO:0000256" key="5">
    <source>
        <dbReference type="ARBA" id="ARBA00022989"/>
    </source>
</evidence>
<dbReference type="SMART" id="SM00008">
    <property type="entry name" value="HormR"/>
    <property type="match status" value="1"/>
</dbReference>
<dbReference type="InterPro" id="IPR001879">
    <property type="entry name" value="GPCR_2_extracellular_dom"/>
</dbReference>
<evidence type="ECO:0000259" key="12">
    <source>
        <dbReference type="PROSITE" id="PS50261"/>
    </source>
</evidence>
<dbReference type="SUPFAM" id="SSF81321">
    <property type="entry name" value="Family A G protein-coupled receptor-like"/>
    <property type="match status" value="1"/>
</dbReference>
<dbReference type="GO" id="GO:0005886">
    <property type="term" value="C:plasma membrane"/>
    <property type="evidence" value="ECO:0007669"/>
    <property type="project" value="UniProtKB-SubCell"/>
</dbReference>
<dbReference type="PROSITE" id="PS50227">
    <property type="entry name" value="G_PROTEIN_RECEP_F2_3"/>
    <property type="match status" value="1"/>
</dbReference>
<dbReference type="Gene3D" id="1.20.1070.10">
    <property type="entry name" value="Rhodopsin 7-helix transmembrane proteins"/>
    <property type="match status" value="1"/>
</dbReference>
<comment type="similarity">
    <text evidence="2">Belongs to the G-protein coupled receptor 2 family.</text>
</comment>